<dbReference type="InterPro" id="IPR016162">
    <property type="entry name" value="Ald_DH_N"/>
</dbReference>
<feature type="active site" evidence="5">
    <location>
        <position position="249"/>
    </location>
</feature>
<comment type="similarity">
    <text evidence="1 4 7">Belongs to the aldehyde dehydrogenase family.</text>
</comment>
<evidence type="ECO:0000256" key="6">
    <source>
        <dbReference type="PROSITE-ProRule" id="PRU10007"/>
    </source>
</evidence>
<accession>A0A8H7V2N3</accession>
<dbReference type="Gene3D" id="3.40.605.10">
    <property type="entry name" value="Aldehyde Dehydrogenase, Chain A, domain 1"/>
    <property type="match status" value="1"/>
</dbReference>
<reference evidence="9" key="1">
    <citation type="submission" date="2020-12" db="EMBL/GenBank/DDBJ databases">
        <title>Metabolic potential, ecology and presence of endohyphal bacteria is reflected in genomic diversity of Mucoromycotina.</title>
        <authorList>
            <person name="Muszewska A."/>
            <person name="Okrasinska A."/>
            <person name="Steczkiewicz K."/>
            <person name="Drgas O."/>
            <person name="Orlowska M."/>
            <person name="Perlinska-Lenart U."/>
            <person name="Aleksandrzak-Piekarczyk T."/>
            <person name="Szatraj K."/>
            <person name="Zielenkiewicz U."/>
            <person name="Pilsyk S."/>
            <person name="Malc E."/>
            <person name="Mieczkowski P."/>
            <person name="Kruszewska J.S."/>
            <person name="Biernat P."/>
            <person name="Pawlowska J."/>
        </authorList>
    </citation>
    <scope>NUCLEOTIDE SEQUENCE</scope>
    <source>
        <strain evidence="9">CBS 226.32</strain>
    </source>
</reference>
<dbReference type="PROSITE" id="PS00687">
    <property type="entry name" value="ALDEHYDE_DEHYDR_GLU"/>
    <property type="match status" value="1"/>
</dbReference>
<dbReference type="OrthoDB" id="440325at2759"/>
<dbReference type="PIRSF" id="PIRSF036492">
    <property type="entry name" value="ALDH"/>
    <property type="match status" value="1"/>
</dbReference>
<evidence type="ECO:0000256" key="2">
    <source>
        <dbReference type="ARBA" id="ARBA00023002"/>
    </source>
</evidence>
<dbReference type="EMBL" id="JAEPRC010000362">
    <property type="protein sequence ID" value="KAG2199179.1"/>
    <property type="molecule type" value="Genomic_DNA"/>
</dbReference>
<feature type="active site" evidence="5 6">
    <location>
        <position position="215"/>
    </location>
</feature>
<keyword evidence="3" id="KW-0520">NAD</keyword>
<name>A0A8H7V2N3_9FUNG</name>
<dbReference type="PANTHER" id="PTHR43570">
    <property type="entry name" value="ALDEHYDE DEHYDROGENASE"/>
    <property type="match status" value="1"/>
</dbReference>
<sequence length="503" mass="55561">MYTSITEIPTIVNSLRETFRTGLTKNKDYRRQQLKNFLKLMSENQDEIVKTVEKDLHKHKIEIISGEIAPVIGEIEYMLSNLDKFVKTKSVKPLYKINAMDKCTARKEPKGVALIIGAWNYPIHLLLLPLVGAIAAGNCALIKPSEVASHTSEFIAKIVPKYLDSRSYSVVQGGVEETTALLAEQFDHIFYTGNGAVGKIVMAAASKHLTPVTLELGGKSPVIVAPDANIETAASRIIWAKLFNGGQICVAPDYVLISKNQIDEFIDACRKIIHKRFGDDPQKSDSYCRMINQRRFDALKKFLDEIDPKTIVIGGKTDREDLYVAPTVVGPVAPSGHPLMEQEIFGPILPIVPVEDVDEAIRIVNSKDAPLALYIFTDDKITREKILDNTQSGGVLVNDLLMQVQELALPFGGVGPSGMGSYHGSKSFDTFSHERTIMIKNSGLENVMVARYPPYSDSKTVLFSMLTLGLPEGFINKVKAIFNAVGSAQDVFFSKKLNEESKL</sequence>
<keyword evidence="10" id="KW-1185">Reference proteome</keyword>
<dbReference type="InterPro" id="IPR012394">
    <property type="entry name" value="Aldehyde_DH_NAD(P)"/>
</dbReference>
<dbReference type="InterPro" id="IPR016161">
    <property type="entry name" value="Ald_DH/histidinol_DH"/>
</dbReference>
<dbReference type="Gene3D" id="3.40.309.10">
    <property type="entry name" value="Aldehyde Dehydrogenase, Chain A, domain 2"/>
    <property type="match status" value="1"/>
</dbReference>
<dbReference type="InterPro" id="IPR029510">
    <property type="entry name" value="Ald_DH_CS_GLU"/>
</dbReference>
<dbReference type="FunFam" id="3.40.309.10:FF:000025">
    <property type="entry name" value="Aldehyde dehydrogenase"/>
    <property type="match status" value="1"/>
</dbReference>
<protein>
    <recommendedName>
        <fullName evidence="4">Aldehyde dehydrogenase</fullName>
    </recommendedName>
</protein>
<evidence type="ECO:0000259" key="8">
    <source>
        <dbReference type="Pfam" id="PF00171"/>
    </source>
</evidence>
<dbReference type="Proteomes" id="UP000650833">
    <property type="component" value="Unassembled WGS sequence"/>
</dbReference>
<dbReference type="GO" id="GO:0006081">
    <property type="term" value="P:aldehyde metabolic process"/>
    <property type="evidence" value="ECO:0007669"/>
    <property type="project" value="InterPro"/>
</dbReference>
<evidence type="ECO:0000256" key="7">
    <source>
        <dbReference type="RuleBase" id="RU003345"/>
    </source>
</evidence>
<dbReference type="AlphaFoldDB" id="A0A8H7V2N3"/>
<organism evidence="9 10">
    <name type="scientific">Mucor plumbeus</name>
    <dbReference type="NCBI Taxonomy" id="97098"/>
    <lineage>
        <taxon>Eukaryota</taxon>
        <taxon>Fungi</taxon>
        <taxon>Fungi incertae sedis</taxon>
        <taxon>Mucoromycota</taxon>
        <taxon>Mucoromycotina</taxon>
        <taxon>Mucoromycetes</taxon>
        <taxon>Mucorales</taxon>
        <taxon>Mucorineae</taxon>
        <taxon>Mucoraceae</taxon>
        <taxon>Mucor</taxon>
    </lineage>
</organism>
<dbReference type="CDD" id="cd07087">
    <property type="entry name" value="ALDH_F3-13-14_CALDH-like"/>
    <property type="match status" value="1"/>
</dbReference>
<comment type="caution">
    <text evidence="9">The sequence shown here is derived from an EMBL/GenBank/DDBJ whole genome shotgun (WGS) entry which is preliminary data.</text>
</comment>
<dbReference type="InterPro" id="IPR016160">
    <property type="entry name" value="Ald_DH_CS_CYS"/>
</dbReference>
<evidence type="ECO:0000256" key="4">
    <source>
        <dbReference type="PIRNR" id="PIRNR036492"/>
    </source>
</evidence>
<dbReference type="Pfam" id="PF00171">
    <property type="entry name" value="Aldedh"/>
    <property type="match status" value="1"/>
</dbReference>
<proteinExistence type="inferred from homology"/>
<dbReference type="InterPro" id="IPR015590">
    <property type="entry name" value="Aldehyde_DH_dom"/>
</dbReference>
<evidence type="ECO:0000256" key="1">
    <source>
        <dbReference type="ARBA" id="ARBA00009986"/>
    </source>
</evidence>
<dbReference type="PANTHER" id="PTHR43570:SF16">
    <property type="entry name" value="ALDEHYDE DEHYDROGENASE TYPE III, ISOFORM Q"/>
    <property type="match status" value="1"/>
</dbReference>
<dbReference type="PROSITE" id="PS00070">
    <property type="entry name" value="ALDEHYDE_DEHYDR_CYS"/>
    <property type="match status" value="1"/>
</dbReference>
<dbReference type="FunFam" id="3.40.605.10:FF:000004">
    <property type="entry name" value="Aldehyde dehydrogenase"/>
    <property type="match status" value="1"/>
</dbReference>
<dbReference type="GO" id="GO:0005737">
    <property type="term" value="C:cytoplasm"/>
    <property type="evidence" value="ECO:0007669"/>
    <property type="project" value="TreeGrafter"/>
</dbReference>
<dbReference type="SUPFAM" id="SSF53720">
    <property type="entry name" value="ALDH-like"/>
    <property type="match status" value="1"/>
</dbReference>
<feature type="domain" description="Aldehyde dehydrogenase" evidence="8">
    <location>
        <begin position="13"/>
        <end position="436"/>
    </location>
</feature>
<dbReference type="GO" id="GO:0004029">
    <property type="term" value="F:aldehyde dehydrogenase (NAD+) activity"/>
    <property type="evidence" value="ECO:0007669"/>
    <property type="project" value="TreeGrafter"/>
</dbReference>
<evidence type="ECO:0000256" key="3">
    <source>
        <dbReference type="ARBA" id="ARBA00023027"/>
    </source>
</evidence>
<evidence type="ECO:0000256" key="5">
    <source>
        <dbReference type="PIRSR" id="PIRSR036492-1"/>
    </source>
</evidence>
<evidence type="ECO:0000313" key="10">
    <source>
        <dbReference type="Proteomes" id="UP000650833"/>
    </source>
</evidence>
<gene>
    <name evidence="9" type="ORF">INT46_000023</name>
</gene>
<keyword evidence="2 4" id="KW-0560">Oxidoreductase</keyword>
<evidence type="ECO:0000313" key="9">
    <source>
        <dbReference type="EMBL" id="KAG2199179.1"/>
    </source>
</evidence>
<dbReference type="InterPro" id="IPR016163">
    <property type="entry name" value="Ald_DH_C"/>
</dbReference>